<dbReference type="Proteomes" id="UP001303046">
    <property type="component" value="Unassembled WGS sequence"/>
</dbReference>
<keyword evidence="2" id="KW-1185">Reference proteome</keyword>
<comment type="caution">
    <text evidence="1">The sequence shown here is derived from an EMBL/GenBank/DDBJ whole genome shotgun (WGS) entry which is preliminary data.</text>
</comment>
<proteinExistence type="predicted"/>
<dbReference type="EMBL" id="JAVFWL010000004">
    <property type="protein sequence ID" value="KAK6751787.1"/>
    <property type="molecule type" value="Genomic_DNA"/>
</dbReference>
<evidence type="ECO:0000313" key="2">
    <source>
        <dbReference type="Proteomes" id="UP001303046"/>
    </source>
</evidence>
<accession>A0ABR1DMX0</accession>
<evidence type="ECO:0000313" key="1">
    <source>
        <dbReference type="EMBL" id="KAK6751787.1"/>
    </source>
</evidence>
<protein>
    <submittedName>
        <fullName evidence="1">Uncharacterized protein</fullName>
    </submittedName>
</protein>
<sequence length="90" mass="9323">MPAGKLVPGTTDIITRAGSYTIVPASTGSAKAVSHCDNRNQINANGRSSSAVPGLSRNPAMRAAVDQPNGQKLNGLHAAACVVIIREEWL</sequence>
<name>A0ABR1DMX0_NECAM</name>
<reference evidence="1 2" key="1">
    <citation type="submission" date="2023-08" db="EMBL/GenBank/DDBJ databases">
        <title>A Necator americanus chromosomal reference genome.</title>
        <authorList>
            <person name="Ilik V."/>
            <person name="Petrzelkova K.J."/>
            <person name="Pardy F."/>
            <person name="Fuh T."/>
            <person name="Niatou-Singa F.S."/>
            <person name="Gouil Q."/>
            <person name="Baker L."/>
            <person name="Ritchie M.E."/>
            <person name="Jex A.R."/>
            <person name="Gazzola D."/>
            <person name="Li H."/>
            <person name="Toshio Fujiwara R."/>
            <person name="Zhan B."/>
            <person name="Aroian R.V."/>
            <person name="Pafco B."/>
            <person name="Schwarz E.M."/>
        </authorList>
    </citation>
    <scope>NUCLEOTIDE SEQUENCE [LARGE SCALE GENOMIC DNA]</scope>
    <source>
        <strain evidence="1 2">Aroian</strain>
        <tissue evidence="1">Whole animal</tissue>
    </source>
</reference>
<gene>
    <name evidence="1" type="primary">Necator_chrIV.g16594</name>
    <name evidence="1" type="ORF">RB195_003297</name>
</gene>
<organism evidence="1 2">
    <name type="scientific">Necator americanus</name>
    <name type="common">Human hookworm</name>
    <dbReference type="NCBI Taxonomy" id="51031"/>
    <lineage>
        <taxon>Eukaryota</taxon>
        <taxon>Metazoa</taxon>
        <taxon>Ecdysozoa</taxon>
        <taxon>Nematoda</taxon>
        <taxon>Chromadorea</taxon>
        <taxon>Rhabditida</taxon>
        <taxon>Rhabditina</taxon>
        <taxon>Rhabditomorpha</taxon>
        <taxon>Strongyloidea</taxon>
        <taxon>Ancylostomatidae</taxon>
        <taxon>Bunostominae</taxon>
        <taxon>Necator</taxon>
    </lineage>
</organism>